<feature type="transmembrane region" description="Helical" evidence="6">
    <location>
        <begin position="107"/>
        <end position="129"/>
    </location>
</feature>
<evidence type="ECO:0000256" key="3">
    <source>
        <dbReference type="ARBA" id="ARBA00022692"/>
    </source>
</evidence>
<keyword evidence="9" id="KW-1185">Reference proteome</keyword>
<evidence type="ECO:0000256" key="1">
    <source>
        <dbReference type="ARBA" id="ARBA00004141"/>
    </source>
</evidence>
<feature type="domain" description="Sodium/calcium exchanger membrane region" evidence="7">
    <location>
        <begin position="398"/>
        <end position="547"/>
    </location>
</feature>
<evidence type="ECO:0000256" key="5">
    <source>
        <dbReference type="ARBA" id="ARBA00023136"/>
    </source>
</evidence>
<feature type="transmembrane region" description="Helical" evidence="6">
    <location>
        <begin position="329"/>
        <end position="348"/>
    </location>
</feature>
<dbReference type="InterPro" id="IPR004837">
    <property type="entry name" value="NaCa_Exmemb"/>
</dbReference>
<organism evidence="8 9">
    <name type="scientific">Tetraparma gracilis</name>
    <dbReference type="NCBI Taxonomy" id="2962635"/>
    <lineage>
        <taxon>Eukaryota</taxon>
        <taxon>Sar</taxon>
        <taxon>Stramenopiles</taxon>
        <taxon>Ochrophyta</taxon>
        <taxon>Bolidophyceae</taxon>
        <taxon>Parmales</taxon>
        <taxon>Triparmaceae</taxon>
        <taxon>Tetraparma</taxon>
    </lineage>
</organism>
<evidence type="ECO:0000313" key="9">
    <source>
        <dbReference type="Proteomes" id="UP001165060"/>
    </source>
</evidence>
<evidence type="ECO:0000313" key="8">
    <source>
        <dbReference type="EMBL" id="GMI36126.1"/>
    </source>
</evidence>
<comment type="caution">
    <text evidence="8">The sequence shown here is derived from an EMBL/GenBank/DDBJ whole genome shotgun (WGS) entry which is preliminary data.</text>
</comment>
<evidence type="ECO:0000256" key="6">
    <source>
        <dbReference type="SAM" id="Phobius"/>
    </source>
</evidence>
<feature type="transmembrane region" description="Helical" evidence="6">
    <location>
        <begin position="149"/>
        <end position="172"/>
    </location>
</feature>
<reference evidence="8 9" key="1">
    <citation type="journal article" date="2023" name="Commun. Biol.">
        <title>Genome analysis of Parmales, the sister group of diatoms, reveals the evolutionary specialization of diatoms from phago-mixotrophs to photoautotrophs.</title>
        <authorList>
            <person name="Ban H."/>
            <person name="Sato S."/>
            <person name="Yoshikawa S."/>
            <person name="Yamada K."/>
            <person name="Nakamura Y."/>
            <person name="Ichinomiya M."/>
            <person name="Sato N."/>
            <person name="Blanc-Mathieu R."/>
            <person name="Endo H."/>
            <person name="Kuwata A."/>
            <person name="Ogata H."/>
        </authorList>
    </citation>
    <scope>NUCLEOTIDE SEQUENCE [LARGE SCALE GENOMIC DNA]</scope>
</reference>
<dbReference type="InterPro" id="IPR051359">
    <property type="entry name" value="CaCA_antiporter"/>
</dbReference>
<protein>
    <recommendedName>
        <fullName evidence="7">Sodium/calcium exchanger membrane region domain-containing protein</fullName>
    </recommendedName>
</protein>
<feature type="transmembrane region" description="Helical" evidence="6">
    <location>
        <begin position="210"/>
        <end position="233"/>
    </location>
</feature>
<comment type="subcellular location">
    <subcellularLocation>
        <location evidence="1">Membrane</location>
        <topology evidence="1">Multi-pass membrane protein</topology>
    </subcellularLocation>
</comment>
<feature type="transmembrane region" description="Helical" evidence="6">
    <location>
        <begin position="354"/>
        <end position="375"/>
    </location>
</feature>
<dbReference type="Pfam" id="PF01699">
    <property type="entry name" value="Na_Ca_ex"/>
    <property type="match status" value="2"/>
</dbReference>
<accession>A0ABQ6MY99</accession>
<feature type="transmembrane region" description="Helical" evidence="6">
    <location>
        <begin position="462"/>
        <end position="483"/>
    </location>
</feature>
<evidence type="ECO:0000256" key="2">
    <source>
        <dbReference type="ARBA" id="ARBA00022448"/>
    </source>
</evidence>
<sequence>MDLLLGEAARSLEDDSWCPASPLSDPSASCSLISNLTSSCRCPFSSSCDAGDGIFPPAAYLTYCAFNPNGGGSWLGLLLLLPPLLAFLLLQFAVLGSTAEDYFSPSLELFSTVLSLPPRFAGVTLLALGNGAPDVSSTVSAITGTADGYKLSFGALTGAGMFVSCAVSSVVIITADGVKCRGALVRDIASLLASLLLVCAGVGLRGRVDTGIVALFIGFYFLFILTVLAADVYHRQVTLPRLRSRAAAGLGGGSDNSAAGDAPDPSRMGRMLEALSNYSGEGRESGWLREDEDGEMVFAKEARGKRRGAHAGGGEEAVDYSLMEAYSRAMLALSCVLSPLWLAFYGYWEHDTNIFSSGLYFGIQVPAVAIALLVVRYCPVPLDDSPCNPPTAFQAPLALYGFVVAATWIDFVADQLVAILSYVGILLGIPSSILGLTILAWGNSIGDLSTNMSMARRGLSNMSITACFGGPIFNMCIGIGAGFHVLLSSRGISSMDVELDSSVWVGLVCMMVNCVGVLAMGWKNGGEIPKSYGYGGIGLYCVYMLTCLILQFT</sequence>
<dbReference type="PANTHER" id="PTHR12266">
    <property type="entry name" value="NA+/CA2+ K+ INDEPENDENT EXCHANGER"/>
    <property type="match status" value="1"/>
</dbReference>
<keyword evidence="3 6" id="KW-0812">Transmembrane</keyword>
<feature type="transmembrane region" description="Helical" evidence="6">
    <location>
        <begin position="419"/>
        <end position="441"/>
    </location>
</feature>
<dbReference type="Proteomes" id="UP001165060">
    <property type="component" value="Unassembled WGS sequence"/>
</dbReference>
<evidence type="ECO:0000256" key="4">
    <source>
        <dbReference type="ARBA" id="ARBA00022989"/>
    </source>
</evidence>
<proteinExistence type="predicted"/>
<feature type="domain" description="Sodium/calcium exchanger membrane region" evidence="7">
    <location>
        <begin position="86"/>
        <end position="228"/>
    </location>
</feature>
<feature type="transmembrane region" description="Helical" evidence="6">
    <location>
        <begin position="74"/>
        <end position="95"/>
    </location>
</feature>
<dbReference type="PANTHER" id="PTHR12266:SF0">
    <property type="entry name" value="MITOCHONDRIAL SODIUM_CALCIUM EXCHANGER PROTEIN"/>
    <property type="match status" value="1"/>
</dbReference>
<gene>
    <name evidence="8" type="ORF">TeGR_g5283</name>
</gene>
<keyword evidence="4 6" id="KW-1133">Transmembrane helix</keyword>
<evidence type="ECO:0000259" key="7">
    <source>
        <dbReference type="Pfam" id="PF01699"/>
    </source>
</evidence>
<feature type="transmembrane region" description="Helical" evidence="6">
    <location>
        <begin position="395"/>
        <end position="413"/>
    </location>
</feature>
<name>A0ABQ6MY99_9STRA</name>
<feature type="transmembrane region" description="Helical" evidence="6">
    <location>
        <begin position="503"/>
        <end position="522"/>
    </location>
</feature>
<dbReference type="EMBL" id="BRYB01001907">
    <property type="protein sequence ID" value="GMI36126.1"/>
    <property type="molecule type" value="Genomic_DNA"/>
</dbReference>
<feature type="transmembrane region" description="Helical" evidence="6">
    <location>
        <begin position="534"/>
        <end position="552"/>
    </location>
</feature>
<dbReference type="InterPro" id="IPR044880">
    <property type="entry name" value="NCX_ion-bd_dom_sf"/>
</dbReference>
<keyword evidence="2" id="KW-0813">Transport</keyword>
<keyword evidence="5 6" id="KW-0472">Membrane</keyword>
<feature type="transmembrane region" description="Helical" evidence="6">
    <location>
        <begin position="184"/>
        <end position="204"/>
    </location>
</feature>
<dbReference type="Gene3D" id="1.20.1420.30">
    <property type="entry name" value="NCX, central ion-binding region"/>
    <property type="match status" value="2"/>
</dbReference>